<evidence type="ECO:0000313" key="7">
    <source>
        <dbReference type="Proteomes" id="UP001498476"/>
    </source>
</evidence>
<feature type="domain" description="Svf1-like C-terminal" evidence="5">
    <location>
        <begin position="242"/>
        <end position="402"/>
    </location>
</feature>
<dbReference type="InterPro" id="IPR033394">
    <property type="entry name" value="Svf1-like_C"/>
</dbReference>
<gene>
    <name evidence="6" type="primary">SVF1_1</name>
    <name evidence="6" type="ORF">QQX98_003768</name>
</gene>
<comment type="caution">
    <text evidence="6">The sequence shown here is derived from an EMBL/GenBank/DDBJ whole genome shotgun (WGS) entry which is preliminary data.</text>
</comment>
<dbReference type="EMBL" id="JAZAVJ010000044">
    <property type="protein sequence ID" value="KAK7418750.1"/>
    <property type="molecule type" value="Genomic_DNA"/>
</dbReference>
<dbReference type="InterPro" id="IPR013931">
    <property type="entry name" value="Svf1-like_N"/>
</dbReference>
<feature type="domain" description="Svf1-like N-terminal" evidence="4">
    <location>
        <begin position="102"/>
        <end position="240"/>
    </location>
</feature>
<dbReference type="PANTHER" id="PTHR47107:SF1">
    <property type="entry name" value="CERAMIDE-BINDING PROTEIN SVF1-RELATED"/>
    <property type="match status" value="1"/>
</dbReference>
<keyword evidence="3" id="KW-0963">Cytoplasm</keyword>
<reference evidence="6 7" key="1">
    <citation type="journal article" date="2025" name="Microbiol. Resour. Announc.">
        <title>Draft genome sequences for Neonectria magnoliae and Neonectria punicea, canker pathogens of Liriodendron tulipifera and Acer saccharum in West Virginia.</title>
        <authorList>
            <person name="Petronek H.M."/>
            <person name="Kasson M.T."/>
            <person name="Metheny A.M."/>
            <person name="Stauder C.M."/>
            <person name="Lovett B."/>
            <person name="Lynch S.C."/>
            <person name="Garnas J.R."/>
            <person name="Kasson L.R."/>
            <person name="Stajich J.E."/>
        </authorList>
    </citation>
    <scope>NUCLEOTIDE SEQUENCE [LARGE SCALE GENOMIC DNA]</scope>
    <source>
        <strain evidence="6 7">NRRL 64653</strain>
    </source>
</reference>
<dbReference type="Pfam" id="PF17187">
    <property type="entry name" value="Svf1_C"/>
    <property type="match status" value="1"/>
</dbReference>
<dbReference type="PANTHER" id="PTHR47107">
    <property type="entry name" value="SVF1-LIKE PROTEIN YDR222W-RELATED"/>
    <property type="match status" value="1"/>
</dbReference>
<dbReference type="InterPro" id="IPR051385">
    <property type="entry name" value="Ceramide-binding_SVF1"/>
</dbReference>
<sequence length="402" mass="44468">MFNWAKQQIAYVAGTQEPVYGPEALRSVAVEAEETPFTELKREDLTWAAMQSTCVETQIFYAYSKAGHVAFFEIIYSNVVYEFALAPGLEERHADYRLYQSGLRTTCQFLCKLFYPENQDPKTPPLWTSTQLSGNELSNDYVSFFATDCKVELSEDGSSYKIESSNDDRAVVDLTVSRVAPGFLAGTTGNTYFGTDPENPWGSMRHTFWPRCVATGSIKTGEEVLADFYNDHATFIHALQGMKPHHAAARWNFVNFHGPEYSAVMMEFTTPESYGSTVVNVGCIANNDGIVVAGCNGTATHTASKDDPVTGWEEPTEARYTWSGTDTDGKAVEAVIEGPLNRTDCVDIMAEVPGFIKTIISGAVGTRPYLYQFRPNLELKLKIGDEEVVEEGGVYAEATFIS</sequence>
<comment type="subcellular location">
    <subcellularLocation>
        <location evidence="1">Cytoplasm</location>
    </subcellularLocation>
</comment>
<proteinExistence type="inferred from homology"/>
<dbReference type="Pfam" id="PF08622">
    <property type="entry name" value="Svf1"/>
    <property type="match status" value="1"/>
</dbReference>
<evidence type="ECO:0000313" key="6">
    <source>
        <dbReference type="EMBL" id="KAK7418750.1"/>
    </source>
</evidence>
<dbReference type="SUPFAM" id="SSF159245">
    <property type="entry name" value="AttH-like"/>
    <property type="match status" value="1"/>
</dbReference>
<evidence type="ECO:0000256" key="2">
    <source>
        <dbReference type="ARBA" id="ARBA00009069"/>
    </source>
</evidence>
<evidence type="ECO:0000259" key="5">
    <source>
        <dbReference type="Pfam" id="PF17187"/>
    </source>
</evidence>
<protein>
    <submittedName>
        <fullName evidence="6">Cell survival pathways protein</fullName>
    </submittedName>
</protein>
<evidence type="ECO:0000256" key="1">
    <source>
        <dbReference type="ARBA" id="ARBA00004496"/>
    </source>
</evidence>
<comment type="similarity">
    <text evidence="2">Belongs to the SVF1 family.</text>
</comment>
<evidence type="ECO:0000259" key="4">
    <source>
        <dbReference type="Pfam" id="PF08622"/>
    </source>
</evidence>
<keyword evidence="7" id="KW-1185">Reference proteome</keyword>
<organism evidence="6 7">
    <name type="scientific">Neonectria punicea</name>
    <dbReference type="NCBI Taxonomy" id="979145"/>
    <lineage>
        <taxon>Eukaryota</taxon>
        <taxon>Fungi</taxon>
        <taxon>Dikarya</taxon>
        <taxon>Ascomycota</taxon>
        <taxon>Pezizomycotina</taxon>
        <taxon>Sordariomycetes</taxon>
        <taxon>Hypocreomycetidae</taxon>
        <taxon>Hypocreales</taxon>
        <taxon>Nectriaceae</taxon>
        <taxon>Neonectria</taxon>
    </lineage>
</organism>
<accession>A0ABR1HC93</accession>
<dbReference type="Proteomes" id="UP001498476">
    <property type="component" value="Unassembled WGS sequence"/>
</dbReference>
<name>A0ABR1HC93_9HYPO</name>
<evidence type="ECO:0000256" key="3">
    <source>
        <dbReference type="ARBA" id="ARBA00022490"/>
    </source>
</evidence>